<evidence type="ECO:0000256" key="5">
    <source>
        <dbReference type="ARBA" id="ARBA00023239"/>
    </source>
</evidence>
<dbReference type="GO" id="GO:0008836">
    <property type="term" value="F:diaminopimelate decarboxylase activity"/>
    <property type="evidence" value="ECO:0007669"/>
    <property type="project" value="InterPro"/>
</dbReference>
<dbReference type="InterPro" id="IPR009006">
    <property type="entry name" value="Ala_racemase/Decarboxylase_C"/>
</dbReference>
<keyword evidence="4" id="KW-0028">Amino-acid biosynthesis</keyword>
<name>A0A6G4UAA0_9ACTN</name>
<comment type="similarity">
    <text evidence="7">Belongs to the Orn/Lys/Arg decarboxylase class-II family.</text>
</comment>
<feature type="active site" description="Proton donor" evidence="6">
    <location>
        <position position="340"/>
    </location>
</feature>
<keyword evidence="5" id="KW-0456">Lyase</keyword>
<dbReference type="Gene3D" id="2.40.37.10">
    <property type="entry name" value="Lyase, Ornithine Decarboxylase, Chain A, domain 1"/>
    <property type="match status" value="1"/>
</dbReference>
<feature type="domain" description="Orn/DAP/Arg decarboxylase 2 N-terminal" evidence="9">
    <location>
        <begin position="27"/>
        <end position="274"/>
    </location>
</feature>
<keyword evidence="11" id="KW-1185">Reference proteome</keyword>
<protein>
    <submittedName>
        <fullName evidence="10">Type III PLP-dependent enzyme</fullName>
    </submittedName>
</protein>
<dbReference type="Proteomes" id="UP000481583">
    <property type="component" value="Unassembled WGS sequence"/>
</dbReference>
<dbReference type="Pfam" id="PF02784">
    <property type="entry name" value="Orn_Arg_deC_N"/>
    <property type="match status" value="1"/>
</dbReference>
<evidence type="ECO:0000259" key="9">
    <source>
        <dbReference type="Pfam" id="PF02784"/>
    </source>
</evidence>
<evidence type="ECO:0000259" key="8">
    <source>
        <dbReference type="Pfam" id="PF00278"/>
    </source>
</evidence>
<comment type="caution">
    <text evidence="10">The sequence shown here is derived from an EMBL/GenBank/DDBJ whole genome shotgun (WGS) entry which is preliminary data.</text>
</comment>
<keyword evidence="3 6" id="KW-0663">Pyridoxal phosphate</keyword>
<dbReference type="RefSeq" id="WP_165242726.1">
    <property type="nucleotide sequence ID" value="NZ_JAAKZV010000217.1"/>
</dbReference>
<feature type="modified residue" description="N6-(pyridoxal phosphate)lysine" evidence="6">
    <location>
        <position position="49"/>
    </location>
</feature>
<gene>
    <name evidence="10" type="ORF">G5C51_32580</name>
</gene>
<sequence length="424" mass="45555">MTPSPPSLTDLAEEFGTPLYVYDGDRLREQYRGLRDRLHPDVEFFYSLKANPNLAVTQSLLELGAGAELSSLAELVTAQRAGATGEQMLFLGPGKSREEIAAALAAGACLVAESLAELEVVDAEAARLGITASVLLRINPGFSLKGGGLTMGGKPRQFGIDEETVLALPPAALRHDHLRVSGIQVYMGTRILSADAITENTARILDLAERLATELDFPLDTVDVGGGLGVAYHSKESDLDPGGLTEGLNPVFGKFRAEHPDTRLVMELGRYLTAPAGTYLTRVRYTKRSRGEAFAICDGGTNHHMAAVGIGSPFRRNFPIHQVAARTDELTPWNITGPLCTPNDTLGKDVLLPADLAPGDLIGVARSGAYGPTASPVHFLSHGAPAEVLVRDGRAHLVRRRDTVDDLLDRQFPVKEMEHDRTRG</sequence>
<dbReference type="SUPFAM" id="SSF50621">
    <property type="entry name" value="Alanine racemase C-terminal domain-like"/>
    <property type="match status" value="1"/>
</dbReference>
<dbReference type="GO" id="GO:0009089">
    <property type="term" value="P:lysine biosynthetic process via diaminopimelate"/>
    <property type="evidence" value="ECO:0007669"/>
    <property type="project" value="InterPro"/>
</dbReference>
<accession>A0A6G4UAA0</accession>
<reference evidence="10 11" key="1">
    <citation type="submission" date="2020-02" db="EMBL/GenBank/DDBJ databases">
        <title>Whole-genome analyses of novel actinobacteria.</title>
        <authorList>
            <person name="Sahin N."/>
        </authorList>
    </citation>
    <scope>NUCLEOTIDE SEQUENCE [LARGE SCALE GENOMIC DNA]</scope>
    <source>
        <strain evidence="10 11">A7024</strain>
    </source>
</reference>
<evidence type="ECO:0000256" key="7">
    <source>
        <dbReference type="RuleBase" id="RU003737"/>
    </source>
</evidence>
<evidence type="ECO:0000313" key="11">
    <source>
        <dbReference type="Proteomes" id="UP000481583"/>
    </source>
</evidence>
<evidence type="ECO:0000256" key="4">
    <source>
        <dbReference type="ARBA" id="ARBA00023154"/>
    </source>
</evidence>
<dbReference type="InterPro" id="IPR022643">
    <property type="entry name" value="De-COase2_C"/>
</dbReference>
<feature type="domain" description="Orn/DAP/Arg decarboxylase 2 C-terminal" evidence="8">
    <location>
        <begin position="20"/>
        <end position="368"/>
    </location>
</feature>
<dbReference type="CDD" id="cd06839">
    <property type="entry name" value="PLPDE_III_Btrk_like"/>
    <property type="match status" value="1"/>
</dbReference>
<dbReference type="EMBL" id="JAAKZV010000217">
    <property type="protein sequence ID" value="NGN68616.1"/>
    <property type="molecule type" value="Genomic_DNA"/>
</dbReference>
<dbReference type="Gene3D" id="3.20.20.10">
    <property type="entry name" value="Alanine racemase"/>
    <property type="match status" value="1"/>
</dbReference>
<dbReference type="PROSITE" id="PS00879">
    <property type="entry name" value="ODR_DC_2_2"/>
    <property type="match status" value="1"/>
</dbReference>
<evidence type="ECO:0000256" key="1">
    <source>
        <dbReference type="ARBA" id="ARBA00001933"/>
    </source>
</evidence>
<evidence type="ECO:0000256" key="2">
    <source>
        <dbReference type="ARBA" id="ARBA00022793"/>
    </source>
</evidence>
<dbReference type="PRINTS" id="PR01179">
    <property type="entry name" value="ODADCRBXLASE"/>
</dbReference>
<evidence type="ECO:0000313" key="10">
    <source>
        <dbReference type="EMBL" id="NGN68616.1"/>
    </source>
</evidence>
<dbReference type="InterPro" id="IPR022657">
    <property type="entry name" value="De-COase2_CS"/>
</dbReference>
<dbReference type="InterPro" id="IPR002986">
    <property type="entry name" value="DAP_deCOOHase_LysA"/>
</dbReference>
<dbReference type="Pfam" id="PF00278">
    <property type="entry name" value="Orn_DAP_Arg_deC"/>
    <property type="match status" value="1"/>
</dbReference>
<dbReference type="PANTHER" id="PTHR43727">
    <property type="entry name" value="DIAMINOPIMELATE DECARBOXYLASE"/>
    <property type="match status" value="1"/>
</dbReference>
<evidence type="ECO:0000256" key="6">
    <source>
        <dbReference type="PIRSR" id="PIRSR600183-50"/>
    </source>
</evidence>
<comment type="cofactor">
    <cofactor evidence="1 6">
        <name>pyridoxal 5'-phosphate</name>
        <dbReference type="ChEBI" id="CHEBI:597326"/>
    </cofactor>
</comment>
<dbReference type="InterPro" id="IPR029066">
    <property type="entry name" value="PLP-binding_barrel"/>
</dbReference>
<keyword evidence="2" id="KW-0210">Decarboxylase</keyword>
<dbReference type="SUPFAM" id="SSF51419">
    <property type="entry name" value="PLP-binding barrel"/>
    <property type="match status" value="1"/>
</dbReference>
<dbReference type="AlphaFoldDB" id="A0A6G4UAA0"/>
<dbReference type="InterPro" id="IPR000183">
    <property type="entry name" value="Orn/DAP/Arg_de-COase"/>
</dbReference>
<organism evidence="10 11">
    <name type="scientific">Streptomyces coryli</name>
    <dbReference type="NCBI Taxonomy" id="1128680"/>
    <lineage>
        <taxon>Bacteria</taxon>
        <taxon>Bacillati</taxon>
        <taxon>Actinomycetota</taxon>
        <taxon>Actinomycetes</taxon>
        <taxon>Kitasatosporales</taxon>
        <taxon>Streptomycetaceae</taxon>
        <taxon>Streptomyces</taxon>
    </lineage>
</organism>
<proteinExistence type="inferred from homology"/>
<keyword evidence="4" id="KW-0457">Lysine biosynthesis</keyword>
<dbReference type="InterPro" id="IPR022644">
    <property type="entry name" value="De-COase2_N"/>
</dbReference>
<evidence type="ECO:0000256" key="3">
    <source>
        <dbReference type="ARBA" id="ARBA00022898"/>
    </source>
</evidence>
<dbReference type="PANTHER" id="PTHR43727:SF2">
    <property type="entry name" value="GROUP IV DECARBOXYLASE"/>
    <property type="match status" value="1"/>
</dbReference>
<dbReference type="PRINTS" id="PR01181">
    <property type="entry name" value="DAPDCRBXLASE"/>
</dbReference>